<dbReference type="Gene3D" id="1.10.3540.10">
    <property type="entry name" value="uncharacterized protein from magnetospirillum magneticum domain"/>
    <property type="match status" value="1"/>
</dbReference>
<accession>A0A2Z4PVT4</accession>
<dbReference type="OrthoDB" id="981635at2"/>
<evidence type="ECO:0008006" key="3">
    <source>
        <dbReference type="Google" id="ProtNLM"/>
    </source>
</evidence>
<sequence length="200" mass="22822">MSSAPKYSLSYTTGAALIREAVEVARLKSELNSWSEVQKHVFDNNIFQSRTVSTLKRMYGEVSRRLKHLTDDELSLLAHGSESEQKQLVWLAICNHYLLIRNFAVEVLSLQFEAARYAVTHDDYDVFFNAKAEWHENLDTASTQTKSKARQVLFKMLRECGLINEHDEIIRQHLEPAVLAIIKNNDAIDLDVFPGVLSGQ</sequence>
<dbReference type="EMBL" id="CP016181">
    <property type="protein sequence ID" value="AWY01114.1"/>
    <property type="molecule type" value="Genomic_DNA"/>
</dbReference>
<dbReference type="Pfam" id="PF08849">
    <property type="entry name" value="BrxA"/>
    <property type="match status" value="1"/>
</dbReference>
<dbReference type="InterPro" id="IPR023137">
    <property type="entry name" value="BrxA_sf"/>
</dbReference>
<proteinExistence type="predicted"/>
<gene>
    <name evidence="1" type="ORF">A8139_14865</name>
</gene>
<dbReference type="InterPro" id="IPR014948">
    <property type="entry name" value="BrxA"/>
</dbReference>
<evidence type="ECO:0000313" key="1">
    <source>
        <dbReference type="EMBL" id="AWY01114.1"/>
    </source>
</evidence>
<organism evidence="1 2">
    <name type="scientific">Marinomonas primoryensis</name>
    <dbReference type="NCBI Taxonomy" id="178399"/>
    <lineage>
        <taxon>Bacteria</taxon>
        <taxon>Pseudomonadati</taxon>
        <taxon>Pseudomonadota</taxon>
        <taxon>Gammaproteobacteria</taxon>
        <taxon>Oceanospirillales</taxon>
        <taxon>Oceanospirillaceae</taxon>
        <taxon>Marinomonas</taxon>
    </lineage>
</organism>
<name>A0A2Z4PVT4_9GAMM</name>
<reference evidence="1 2" key="1">
    <citation type="submission" date="2016-06" db="EMBL/GenBank/DDBJ databases">
        <title>The sequenced genome of the ice-adhering bacterium Marinomonas primoryensis, from Antarctica.</title>
        <authorList>
            <person name="Graham L."/>
            <person name="Vance T.D.R."/>
            <person name="Davies P.L."/>
        </authorList>
    </citation>
    <scope>NUCLEOTIDE SEQUENCE [LARGE SCALE GENOMIC DNA]</scope>
    <source>
        <strain evidence="1 2">AceL</strain>
    </source>
</reference>
<dbReference type="AlphaFoldDB" id="A0A2Z4PVT4"/>
<evidence type="ECO:0000313" key="2">
    <source>
        <dbReference type="Proteomes" id="UP000249898"/>
    </source>
</evidence>
<dbReference type="Proteomes" id="UP000249898">
    <property type="component" value="Chromosome"/>
</dbReference>
<protein>
    <recommendedName>
        <fullName evidence="3">DUF1819 domain-containing protein</fullName>
    </recommendedName>
</protein>